<evidence type="ECO:0000313" key="10">
    <source>
        <dbReference type="EMBL" id="KAE8674733.1"/>
    </source>
</evidence>
<dbReference type="PROSITE" id="PS50302">
    <property type="entry name" value="PUM"/>
    <property type="match status" value="6"/>
</dbReference>
<reference evidence="10" key="1">
    <citation type="submission" date="2019-09" db="EMBL/GenBank/DDBJ databases">
        <title>Draft genome information of white flower Hibiscus syriacus.</title>
        <authorList>
            <person name="Kim Y.-M."/>
        </authorList>
    </citation>
    <scope>NUCLEOTIDE SEQUENCE [LARGE SCALE GENOMIC DNA]</scope>
    <source>
        <strain evidence="10">YM2019G1</strain>
    </source>
</reference>
<evidence type="ECO:0000256" key="5">
    <source>
        <dbReference type="ARBA" id="ARBA00022884"/>
    </source>
</evidence>
<feature type="domain" description="PUM-HD" evidence="9">
    <location>
        <begin position="177"/>
        <end position="523"/>
    </location>
</feature>
<feature type="repeat" description="Pumilio" evidence="7">
    <location>
        <begin position="234"/>
        <end position="269"/>
    </location>
</feature>
<feature type="repeat" description="Pumilio" evidence="7">
    <location>
        <begin position="198"/>
        <end position="233"/>
    </location>
</feature>
<dbReference type="SMART" id="SM00025">
    <property type="entry name" value="Pumilio"/>
    <property type="match status" value="8"/>
</dbReference>
<evidence type="ECO:0000256" key="8">
    <source>
        <dbReference type="SAM" id="MobiDB-lite"/>
    </source>
</evidence>
<dbReference type="AlphaFoldDB" id="A0A6A2XG60"/>
<organism evidence="10 11">
    <name type="scientific">Hibiscus syriacus</name>
    <name type="common">Rose of Sharon</name>
    <dbReference type="NCBI Taxonomy" id="106335"/>
    <lineage>
        <taxon>Eukaryota</taxon>
        <taxon>Viridiplantae</taxon>
        <taxon>Streptophyta</taxon>
        <taxon>Embryophyta</taxon>
        <taxon>Tracheophyta</taxon>
        <taxon>Spermatophyta</taxon>
        <taxon>Magnoliopsida</taxon>
        <taxon>eudicotyledons</taxon>
        <taxon>Gunneridae</taxon>
        <taxon>Pentapetalae</taxon>
        <taxon>rosids</taxon>
        <taxon>malvids</taxon>
        <taxon>Malvales</taxon>
        <taxon>Malvaceae</taxon>
        <taxon>Malvoideae</taxon>
        <taxon>Hibiscus</taxon>
    </lineage>
</organism>
<dbReference type="PROSITE" id="PS50303">
    <property type="entry name" value="PUM_HD"/>
    <property type="match status" value="1"/>
</dbReference>
<feature type="repeat" description="Pumilio" evidence="7">
    <location>
        <begin position="346"/>
        <end position="381"/>
    </location>
</feature>
<evidence type="ECO:0000259" key="9">
    <source>
        <dbReference type="PROSITE" id="PS50303"/>
    </source>
</evidence>
<dbReference type="CDD" id="cd07920">
    <property type="entry name" value="Pumilio"/>
    <property type="match status" value="1"/>
</dbReference>
<dbReference type="FunFam" id="1.25.10.10:FF:000237">
    <property type="entry name" value="Pumilio homolog 9"/>
    <property type="match status" value="1"/>
</dbReference>
<feature type="region of interest" description="Disordered" evidence="8">
    <location>
        <begin position="1"/>
        <end position="21"/>
    </location>
</feature>
<evidence type="ECO:0000313" key="11">
    <source>
        <dbReference type="Proteomes" id="UP000436088"/>
    </source>
</evidence>
<proteinExistence type="predicted"/>
<dbReference type="PANTHER" id="PTHR12537">
    <property type="entry name" value="RNA BINDING PROTEIN PUMILIO-RELATED"/>
    <property type="match status" value="1"/>
</dbReference>
<comment type="function">
    <text evidence="6">Sequence-specific RNA-binding protein that regulates translation and mRNA stability by binding the 3'-UTR of target mRNAs.</text>
</comment>
<keyword evidence="5" id="KW-0694">RNA-binding</keyword>
<protein>
    <submittedName>
        <fullName evidence="10">Pumilio domain-containing protein C4G8.03c</fullName>
    </submittedName>
</protein>
<feature type="repeat" description="Pumilio" evidence="7">
    <location>
        <begin position="418"/>
        <end position="453"/>
    </location>
</feature>
<dbReference type="Gene3D" id="1.25.10.10">
    <property type="entry name" value="Leucine-rich Repeat Variant"/>
    <property type="match status" value="1"/>
</dbReference>
<keyword evidence="4" id="KW-0810">Translation regulation</keyword>
<name>A0A6A2XG60_HIBSY</name>
<keyword evidence="11" id="KW-1185">Reference proteome</keyword>
<gene>
    <name evidence="10" type="ORF">F3Y22_tig00111719pilonHSYRG00027</name>
</gene>
<dbReference type="InterPro" id="IPR001313">
    <property type="entry name" value="Pumilio_RNA-bd_rpt"/>
</dbReference>
<evidence type="ECO:0000256" key="7">
    <source>
        <dbReference type="PROSITE-ProRule" id="PRU00317"/>
    </source>
</evidence>
<dbReference type="GO" id="GO:0006417">
    <property type="term" value="P:regulation of translation"/>
    <property type="evidence" value="ECO:0007669"/>
    <property type="project" value="UniProtKB-KW"/>
</dbReference>
<feature type="compositionally biased region" description="Low complexity" evidence="8">
    <location>
        <begin position="1"/>
        <end position="15"/>
    </location>
</feature>
<comment type="subcellular location">
    <subcellularLocation>
        <location evidence="1">Cytoplasm</location>
    </subcellularLocation>
</comment>
<feature type="repeat" description="Pumilio" evidence="7">
    <location>
        <begin position="454"/>
        <end position="493"/>
    </location>
</feature>
<keyword evidence="3" id="KW-0677">Repeat</keyword>
<keyword evidence="2" id="KW-0963">Cytoplasm</keyword>
<sequence length="530" mass="59665">MPFSSPISPSLESYSGPPFAGRTVQKNPFDQTLESEFSRLNLSIHQNEDTGHPGNFGGELLVGSGYRFGGGFARTGQERSGVIGEGTEVGFDGLMKVGPDTESWETFVYSSNQSHLFDSRRHEPSHEYSILPSSNQNGLLSASAAPGAGCSMTGYSNNRNIMRSRFNSHNTFHNNLTNNSFRMPRWSQDPLNCLSLGDLRGRFVALAKDQYGCRFLQQAIQEASKVEIEMIFMEVIGHVCKLMLDPFANYVVQKVLDVCSEEQKDHILLMVVNDGFRFVNMCLNLHGVRAIQKLLEKLTTPQQISRVMSAIIPRAVALTKDMNGHRVIQCCLTNFPDEVNMYLLNEVANNCYQIAIDKSGCCALQHCVDHSKGKARERLVKKIIANALNLAEDQYGNYVVQHVLGLKDQYITESLLHQLQGNFASLSCNRYGSHVVEKCLVEWGEEESMRIIKELLRSPIVSRLLVDPFGNYVIQSALAVSESYLIEQGHVYNDLLNLVWKNYPMMRSHVYGKWVLVWLSRLSKRKMLSM</sequence>
<evidence type="ECO:0000256" key="4">
    <source>
        <dbReference type="ARBA" id="ARBA00022845"/>
    </source>
</evidence>
<dbReference type="PANTHER" id="PTHR12537:SF63">
    <property type="entry name" value="PUMILIO HOMOLOG 15"/>
    <property type="match status" value="1"/>
</dbReference>
<dbReference type="InterPro" id="IPR016024">
    <property type="entry name" value="ARM-type_fold"/>
</dbReference>
<dbReference type="InterPro" id="IPR033712">
    <property type="entry name" value="Pumilio_RNA-bd"/>
</dbReference>
<dbReference type="Pfam" id="PF00806">
    <property type="entry name" value="PUF"/>
    <property type="match status" value="8"/>
</dbReference>
<dbReference type="Proteomes" id="UP000436088">
    <property type="component" value="Unassembled WGS sequence"/>
</dbReference>
<dbReference type="EMBL" id="VEPZ02001411">
    <property type="protein sequence ID" value="KAE8674733.1"/>
    <property type="molecule type" value="Genomic_DNA"/>
</dbReference>
<feature type="repeat" description="Pumilio" evidence="7">
    <location>
        <begin position="382"/>
        <end position="417"/>
    </location>
</feature>
<dbReference type="InterPro" id="IPR033133">
    <property type="entry name" value="PUM-HD"/>
</dbReference>
<dbReference type="SUPFAM" id="SSF48371">
    <property type="entry name" value="ARM repeat"/>
    <property type="match status" value="1"/>
</dbReference>
<evidence type="ECO:0000256" key="2">
    <source>
        <dbReference type="ARBA" id="ARBA00022490"/>
    </source>
</evidence>
<accession>A0A6A2XG60</accession>
<evidence type="ECO:0000256" key="3">
    <source>
        <dbReference type="ARBA" id="ARBA00022737"/>
    </source>
</evidence>
<evidence type="ECO:0000256" key="6">
    <source>
        <dbReference type="ARBA" id="ARBA00058490"/>
    </source>
</evidence>
<comment type="caution">
    <text evidence="10">The sequence shown here is derived from an EMBL/GenBank/DDBJ whole genome shotgun (WGS) entry which is preliminary data.</text>
</comment>
<dbReference type="GO" id="GO:0005737">
    <property type="term" value="C:cytoplasm"/>
    <property type="evidence" value="ECO:0007669"/>
    <property type="project" value="UniProtKB-SubCell"/>
</dbReference>
<dbReference type="InterPro" id="IPR011989">
    <property type="entry name" value="ARM-like"/>
</dbReference>
<evidence type="ECO:0000256" key="1">
    <source>
        <dbReference type="ARBA" id="ARBA00004496"/>
    </source>
</evidence>
<dbReference type="GO" id="GO:0003729">
    <property type="term" value="F:mRNA binding"/>
    <property type="evidence" value="ECO:0007669"/>
    <property type="project" value="TreeGrafter"/>
</dbReference>